<feature type="compositionally biased region" description="Basic residues" evidence="4">
    <location>
        <begin position="1"/>
        <end position="11"/>
    </location>
</feature>
<keyword evidence="2" id="KW-0238">DNA-binding</keyword>
<dbReference type="PANTHER" id="PTHR46796">
    <property type="entry name" value="HTH-TYPE TRANSCRIPTIONAL ACTIVATOR RHAS-RELATED"/>
    <property type="match status" value="1"/>
</dbReference>
<dbReference type="Gene3D" id="1.10.10.60">
    <property type="entry name" value="Homeodomain-like"/>
    <property type="match status" value="1"/>
</dbReference>
<comment type="caution">
    <text evidence="6">The sequence shown here is derived from an EMBL/GenBank/DDBJ whole genome shotgun (WGS) entry which is preliminary data.</text>
</comment>
<dbReference type="GO" id="GO:0003700">
    <property type="term" value="F:DNA-binding transcription factor activity"/>
    <property type="evidence" value="ECO:0007669"/>
    <property type="project" value="InterPro"/>
</dbReference>
<dbReference type="PANTHER" id="PTHR46796:SF6">
    <property type="entry name" value="ARAC SUBFAMILY"/>
    <property type="match status" value="1"/>
</dbReference>
<dbReference type="InterPro" id="IPR035418">
    <property type="entry name" value="AraC-bd_2"/>
</dbReference>
<protein>
    <submittedName>
        <fullName evidence="6">Helix-turn-helix domain-containing protein</fullName>
    </submittedName>
</protein>
<organism evidence="6 7">
    <name type="scientific">Nakamurella flava</name>
    <dbReference type="NCBI Taxonomy" id="2576308"/>
    <lineage>
        <taxon>Bacteria</taxon>
        <taxon>Bacillati</taxon>
        <taxon>Actinomycetota</taxon>
        <taxon>Actinomycetes</taxon>
        <taxon>Nakamurellales</taxon>
        <taxon>Nakamurellaceae</taxon>
        <taxon>Nakamurella</taxon>
    </lineage>
</organism>
<evidence type="ECO:0000259" key="5">
    <source>
        <dbReference type="PROSITE" id="PS01124"/>
    </source>
</evidence>
<reference evidence="6 7" key="1">
    <citation type="submission" date="2019-05" db="EMBL/GenBank/DDBJ databases">
        <title>Nakamurella sp. N5BH11, whole genome shotgun sequence.</title>
        <authorList>
            <person name="Tuo L."/>
        </authorList>
    </citation>
    <scope>NUCLEOTIDE SEQUENCE [LARGE SCALE GENOMIC DNA]</scope>
    <source>
        <strain evidence="6 7">N5BH11</strain>
    </source>
</reference>
<dbReference type="InterPro" id="IPR018060">
    <property type="entry name" value="HTH_AraC"/>
</dbReference>
<keyword evidence="7" id="KW-1185">Reference proteome</keyword>
<dbReference type="GO" id="GO:0043565">
    <property type="term" value="F:sequence-specific DNA binding"/>
    <property type="evidence" value="ECO:0007669"/>
    <property type="project" value="InterPro"/>
</dbReference>
<dbReference type="AlphaFoldDB" id="A0A4V6Y6Q9"/>
<dbReference type="OrthoDB" id="9799345at2"/>
<proteinExistence type="predicted"/>
<feature type="region of interest" description="Disordered" evidence="4">
    <location>
        <begin position="1"/>
        <end position="20"/>
    </location>
</feature>
<name>A0A4V6Y6Q9_9ACTN</name>
<evidence type="ECO:0000256" key="1">
    <source>
        <dbReference type="ARBA" id="ARBA00023015"/>
    </source>
</evidence>
<keyword evidence="1" id="KW-0805">Transcription regulation</keyword>
<dbReference type="InterPro" id="IPR009057">
    <property type="entry name" value="Homeodomain-like_sf"/>
</dbReference>
<gene>
    <name evidence="6" type="ORF">FDO65_14390</name>
</gene>
<dbReference type="Pfam" id="PF12833">
    <property type="entry name" value="HTH_18"/>
    <property type="match status" value="1"/>
</dbReference>
<evidence type="ECO:0000313" key="7">
    <source>
        <dbReference type="Proteomes" id="UP000306985"/>
    </source>
</evidence>
<dbReference type="PROSITE" id="PS01124">
    <property type="entry name" value="HTH_ARAC_FAMILY_2"/>
    <property type="match status" value="1"/>
</dbReference>
<evidence type="ECO:0000256" key="3">
    <source>
        <dbReference type="ARBA" id="ARBA00023163"/>
    </source>
</evidence>
<dbReference type="Proteomes" id="UP000306985">
    <property type="component" value="Unassembled WGS sequence"/>
</dbReference>
<dbReference type="SUPFAM" id="SSF46689">
    <property type="entry name" value="Homeodomain-like"/>
    <property type="match status" value="1"/>
</dbReference>
<dbReference type="SMART" id="SM00342">
    <property type="entry name" value="HTH_ARAC"/>
    <property type="match status" value="1"/>
</dbReference>
<dbReference type="Pfam" id="PF14525">
    <property type="entry name" value="AraC_binding_2"/>
    <property type="match status" value="1"/>
</dbReference>
<sequence>MARHVTWRQSHRAPVGGPLDAVDVDTRAVPARQRLEYWHENVRDRFVPLLVAPSDPQVQGRIRHREIAGTKVRRIAGTEHVFRRREDDIRLGGDPDELNLLFVNRGTTVVEQDDRTAVLTPGDFLLYDSARPFEFRTRGSFDYTIVLMPKGPLGLSRGGDTACTVRPGSARDGLAASVRRLVESLVVAEEPDGELRTDLRLQESLLGAVSCLVPAARSGEPPRVPVALVRALVRRHFRDPRLSPATIAAACGISVSYLHRAFAGEETTVAGLIREERLQAALRLLVSPGSRRESIAAIGRRCGLPDAAHFSRAFHRRFGLSPRDVRDRFARA</sequence>
<dbReference type="InterPro" id="IPR050204">
    <property type="entry name" value="AraC_XylS_family_regulators"/>
</dbReference>
<accession>A0A4V6Y6Q9</accession>
<keyword evidence="3" id="KW-0804">Transcription</keyword>
<feature type="domain" description="HTH araC/xylS-type" evidence="5">
    <location>
        <begin position="227"/>
        <end position="328"/>
    </location>
</feature>
<evidence type="ECO:0000256" key="4">
    <source>
        <dbReference type="SAM" id="MobiDB-lite"/>
    </source>
</evidence>
<evidence type="ECO:0000313" key="6">
    <source>
        <dbReference type="EMBL" id="TKV58705.1"/>
    </source>
</evidence>
<dbReference type="EMBL" id="SZZH01000003">
    <property type="protein sequence ID" value="TKV58705.1"/>
    <property type="molecule type" value="Genomic_DNA"/>
</dbReference>
<evidence type="ECO:0000256" key="2">
    <source>
        <dbReference type="ARBA" id="ARBA00023125"/>
    </source>
</evidence>